<evidence type="ECO:0000313" key="12">
    <source>
        <dbReference type="EMBL" id="APG65655.1"/>
    </source>
</evidence>
<name>A0A1L3JKI4_9FLAO</name>
<dbReference type="NCBIfam" id="TIGR01251">
    <property type="entry name" value="ribP_PPkin"/>
    <property type="match status" value="1"/>
</dbReference>
<dbReference type="SMART" id="SM01400">
    <property type="entry name" value="Pribosyltran_N"/>
    <property type="match status" value="1"/>
</dbReference>
<dbReference type="Pfam" id="PF13793">
    <property type="entry name" value="Pribosyltran_N"/>
    <property type="match status" value="1"/>
</dbReference>
<evidence type="ECO:0000313" key="13">
    <source>
        <dbReference type="Proteomes" id="UP000181898"/>
    </source>
</evidence>
<keyword evidence="2" id="KW-0963">Cytoplasm</keyword>
<evidence type="ECO:0000256" key="10">
    <source>
        <dbReference type="ARBA" id="ARBA00049535"/>
    </source>
</evidence>
<evidence type="ECO:0000256" key="2">
    <source>
        <dbReference type="ARBA" id="ARBA00022490"/>
    </source>
</evidence>
<dbReference type="GO" id="GO:0005737">
    <property type="term" value="C:cytoplasm"/>
    <property type="evidence" value="ECO:0007669"/>
    <property type="project" value="TreeGrafter"/>
</dbReference>
<dbReference type="GO" id="GO:0006164">
    <property type="term" value="P:purine nucleotide biosynthetic process"/>
    <property type="evidence" value="ECO:0007669"/>
    <property type="project" value="TreeGrafter"/>
</dbReference>
<dbReference type="CDD" id="cd06223">
    <property type="entry name" value="PRTases_typeI"/>
    <property type="match status" value="1"/>
</dbReference>
<dbReference type="GO" id="GO:0005524">
    <property type="term" value="F:ATP binding"/>
    <property type="evidence" value="ECO:0007669"/>
    <property type="project" value="UniProtKB-KW"/>
</dbReference>
<evidence type="ECO:0000259" key="11">
    <source>
        <dbReference type="Pfam" id="PF13793"/>
    </source>
</evidence>
<dbReference type="FunFam" id="3.40.50.2020:FF:000002">
    <property type="entry name" value="Ribose-phosphate pyrophosphokinase"/>
    <property type="match status" value="1"/>
</dbReference>
<dbReference type="STRING" id="1850252.LPB136_09910"/>
<dbReference type="Proteomes" id="UP000181898">
    <property type="component" value="Chromosome"/>
</dbReference>
<evidence type="ECO:0000256" key="4">
    <source>
        <dbReference type="ARBA" id="ARBA00022723"/>
    </source>
</evidence>
<dbReference type="PANTHER" id="PTHR10210:SF41">
    <property type="entry name" value="RIBOSE-PHOSPHATE PYROPHOSPHOKINASE 1, CHLOROPLASTIC"/>
    <property type="match status" value="1"/>
</dbReference>
<evidence type="ECO:0000256" key="5">
    <source>
        <dbReference type="ARBA" id="ARBA00022727"/>
    </source>
</evidence>
<dbReference type="PROSITE" id="PS00114">
    <property type="entry name" value="PRPP_SYNTHASE"/>
    <property type="match status" value="1"/>
</dbReference>
<evidence type="ECO:0000256" key="8">
    <source>
        <dbReference type="ARBA" id="ARBA00022840"/>
    </source>
</evidence>
<dbReference type="GO" id="GO:0000287">
    <property type="term" value="F:magnesium ion binding"/>
    <property type="evidence" value="ECO:0007669"/>
    <property type="project" value="InterPro"/>
</dbReference>
<proteinExistence type="predicted"/>
<dbReference type="InterPro" id="IPR000842">
    <property type="entry name" value="PRib_PP_synth_CS"/>
</dbReference>
<dbReference type="SUPFAM" id="SSF53271">
    <property type="entry name" value="PRTase-like"/>
    <property type="match status" value="1"/>
</dbReference>
<dbReference type="GO" id="GO:0004749">
    <property type="term" value="F:ribose phosphate diphosphokinase activity"/>
    <property type="evidence" value="ECO:0007669"/>
    <property type="project" value="UniProtKB-EC"/>
</dbReference>
<comment type="catalytic activity">
    <reaction evidence="10">
        <text>D-ribose 5-phosphate + ATP = 5-phospho-alpha-D-ribose 1-diphosphate + AMP + H(+)</text>
        <dbReference type="Rhea" id="RHEA:15609"/>
        <dbReference type="ChEBI" id="CHEBI:15378"/>
        <dbReference type="ChEBI" id="CHEBI:30616"/>
        <dbReference type="ChEBI" id="CHEBI:58017"/>
        <dbReference type="ChEBI" id="CHEBI:78346"/>
        <dbReference type="ChEBI" id="CHEBI:456215"/>
        <dbReference type="EC" id="2.7.6.1"/>
    </reaction>
</comment>
<dbReference type="InterPro" id="IPR029057">
    <property type="entry name" value="PRTase-like"/>
</dbReference>
<dbReference type="Pfam" id="PF14572">
    <property type="entry name" value="Pribosyl_synth"/>
    <property type="match status" value="1"/>
</dbReference>
<evidence type="ECO:0000256" key="7">
    <source>
        <dbReference type="ARBA" id="ARBA00022777"/>
    </source>
</evidence>
<keyword evidence="8" id="KW-0067">ATP-binding</keyword>
<keyword evidence="7 12" id="KW-0418">Kinase</keyword>
<dbReference type="RefSeq" id="WP_072556179.1">
    <property type="nucleotide sequence ID" value="NZ_CP018155.1"/>
</dbReference>
<reference evidence="12 13" key="1">
    <citation type="submission" date="2016-11" db="EMBL/GenBank/DDBJ databases">
        <title>Tenacibaculum sp. LPB0136, isolated from marine environment.</title>
        <authorList>
            <person name="Kim E."/>
            <person name="Yi H."/>
        </authorList>
    </citation>
    <scope>NUCLEOTIDE SEQUENCE [LARGE SCALE GENOMIC DNA]</scope>
    <source>
        <strain evidence="12 13">LPB0136</strain>
    </source>
</reference>
<evidence type="ECO:0000256" key="1">
    <source>
        <dbReference type="ARBA" id="ARBA00013247"/>
    </source>
</evidence>
<dbReference type="GO" id="GO:0016301">
    <property type="term" value="F:kinase activity"/>
    <property type="evidence" value="ECO:0007669"/>
    <property type="project" value="UniProtKB-KW"/>
</dbReference>
<dbReference type="GO" id="GO:0006015">
    <property type="term" value="P:5-phosphoribose 1-diphosphate biosynthetic process"/>
    <property type="evidence" value="ECO:0007669"/>
    <property type="project" value="TreeGrafter"/>
</dbReference>
<dbReference type="GO" id="GO:0009156">
    <property type="term" value="P:ribonucleoside monophosphate biosynthetic process"/>
    <property type="evidence" value="ECO:0007669"/>
    <property type="project" value="InterPro"/>
</dbReference>
<organism evidence="12 13">
    <name type="scientific">Tenacibaculum todarodis</name>
    <dbReference type="NCBI Taxonomy" id="1850252"/>
    <lineage>
        <taxon>Bacteria</taxon>
        <taxon>Pseudomonadati</taxon>
        <taxon>Bacteroidota</taxon>
        <taxon>Flavobacteriia</taxon>
        <taxon>Flavobacteriales</taxon>
        <taxon>Flavobacteriaceae</taxon>
        <taxon>Tenacibaculum</taxon>
    </lineage>
</organism>
<evidence type="ECO:0000256" key="9">
    <source>
        <dbReference type="ARBA" id="ARBA00022842"/>
    </source>
</evidence>
<keyword evidence="5" id="KW-0545">Nucleotide biosynthesis</keyword>
<dbReference type="EC" id="2.7.6.1" evidence="1"/>
<keyword evidence="3" id="KW-0808">Transferase</keyword>
<dbReference type="GO" id="GO:0002189">
    <property type="term" value="C:ribose phosphate diphosphokinase complex"/>
    <property type="evidence" value="ECO:0007669"/>
    <property type="project" value="TreeGrafter"/>
</dbReference>
<dbReference type="OrthoDB" id="9777067at2"/>
<dbReference type="FunFam" id="3.40.50.2020:FF:000007">
    <property type="entry name" value="Ribose-phosphate pyrophosphokinase"/>
    <property type="match status" value="1"/>
</dbReference>
<feature type="domain" description="Ribose-phosphate pyrophosphokinase N-terminal" evidence="11">
    <location>
        <begin position="9"/>
        <end position="123"/>
    </location>
</feature>
<keyword evidence="13" id="KW-1185">Reference proteome</keyword>
<dbReference type="NCBIfam" id="NF002320">
    <property type="entry name" value="PRK01259.1"/>
    <property type="match status" value="1"/>
</dbReference>
<dbReference type="InterPro" id="IPR029099">
    <property type="entry name" value="Pribosyltran_N"/>
</dbReference>
<dbReference type="InterPro" id="IPR000836">
    <property type="entry name" value="PRTase_dom"/>
</dbReference>
<dbReference type="PANTHER" id="PTHR10210">
    <property type="entry name" value="RIBOSE-PHOSPHATE DIPHOSPHOKINASE FAMILY MEMBER"/>
    <property type="match status" value="1"/>
</dbReference>
<dbReference type="AlphaFoldDB" id="A0A1L3JKI4"/>
<accession>A0A1L3JKI4</accession>
<dbReference type="KEGG" id="ten:LPB136_09910"/>
<evidence type="ECO:0000256" key="6">
    <source>
        <dbReference type="ARBA" id="ARBA00022741"/>
    </source>
</evidence>
<gene>
    <name evidence="12" type="ORF">LPB136_09910</name>
</gene>
<protein>
    <recommendedName>
        <fullName evidence="1">ribose-phosphate diphosphokinase</fullName>
        <ecNumber evidence="1">2.7.6.1</ecNumber>
    </recommendedName>
</protein>
<sequence length="313" mass="34484">MTGQQLTPKIFACRQSIKLAEKIAKQYGAELGNVKVTPFSDGEFQPAFEESVRGRRVFIIGSTNPPGDNLMEMLLMLDAAKRASARHITAVMPYFGWARQDRKDKPRVAIGAKMVANLLQTAGATRIMTMDLHADQIQGFFEKPVDHLYASTIFLPYIKSLNLDNLTIASPDMGGSKRAYAYSKYLESDVVICYKQRTKANVIGHMELIGNVEGKNVILADDMIDTGGTLAKAAEIMMERGAKSVRAICTHPILSGGAYEKIQNSKLTELIVSDTIPLKQEISKIKVVSCAPLFADVMDKVQNNTSISDQFLM</sequence>
<dbReference type="Gene3D" id="3.40.50.2020">
    <property type="match status" value="2"/>
</dbReference>
<keyword evidence="6" id="KW-0547">Nucleotide-binding</keyword>
<dbReference type="InterPro" id="IPR005946">
    <property type="entry name" value="Rib-P_diPkinase"/>
</dbReference>
<dbReference type="EMBL" id="CP018155">
    <property type="protein sequence ID" value="APG65655.1"/>
    <property type="molecule type" value="Genomic_DNA"/>
</dbReference>
<evidence type="ECO:0000256" key="3">
    <source>
        <dbReference type="ARBA" id="ARBA00022679"/>
    </source>
</evidence>
<keyword evidence="9" id="KW-0460">Magnesium</keyword>
<keyword evidence="4" id="KW-0479">Metal-binding</keyword>